<name>A0A0F9JYY2_9ZZZZ</name>
<dbReference type="InterPro" id="IPR027417">
    <property type="entry name" value="P-loop_NTPase"/>
</dbReference>
<dbReference type="Gene3D" id="3.30.420.280">
    <property type="match status" value="1"/>
</dbReference>
<proteinExistence type="predicted"/>
<reference evidence="2" key="1">
    <citation type="journal article" date="2015" name="Nature">
        <title>Complex archaea that bridge the gap between prokaryotes and eukaryotes.</title>
        <authorList>
            <person name="Spang A."/>
            <person name="Saw J.H."/>
            <person name="Jorgensen S.L."/>
            <person name="Zaremba-Niedzwiedzka K."/>
            <person name="Martijn J."/>
            <person name="Lind A.E."/>
            <person name="van Eijk R."/>
            <person name="Schleper C."/>
            <person name="Guy L."/>
            <person name="Ettema T.J."/>
        </authorList>
    </citation>
    <scope>NUCLEOTIDE SEQUENCE</scope>
</reference>
<feature type="non-terminal residue" evidence="2">
    <location>
        <position position="360"/>
    </location>
</feature>
<dbReference type="InterPro" id="IPR035412">
    <property type="entry name" value="Terminase_L_N"/>
</dbReference>
<feature type="domain" description="Phage terminase large subunit N-terminal" evidence="1">
    <location>
        <begin position="28"/>
        <end position="217"/>
    </location>
</feature>
<dbReference type="PANTHER" id="PTHR39184:SF1">
    <property type="entry name" value="PBSX PHAGE TERMINASE LARGE SUBUNIT"/>
    <property type="match status" value="1"/>
</dbReference>
<evidence type="ECO:0000259" key="1">
    <source>
        <dbReference type="Pfam" id="PF04466"/>
    </source>
</evidence>
<dbReference type="PANTHER" id="PTHR39184">
    <property type="match status" value="1"/>
</dbReference>
<dbReference type="EMBL" id="LAZR01016528">
    <property type="protein sequence ID" value="KKM04113.1"/>
    <property type="molecule type" value="Genomic_DNA"/>
</dbReference>
<dbReference type="Pfam" id="PF04466">
    <property type="entry name" value="Terminase_3"/>
    <property type="match status" value="1"/>
</dbReference>
<sequence>MTTATEKRVKVTRVFQQLVRATKPTVACIGGSGSSKSHSMAQLICQTLTEQTDKVIGIGRKTFPALKMSAQLLTLNLMREYGIYDRGEHNKSDHTFRYGTNFIQFFSLDDPEKVKSFNANYIWLEEANEFSWEDFVILRLRLNRPSTDGNDNRMYLTLNPSDYAGWVNEKVVKPESPNVELIHSTYADNPFLAELYTSEIEELKDTDPDYYRIYGLGLWGQLRNIVYPVWDLVDDMPKPANCEWERYGVDFGYENPAAIVHVACTGRDLYWDEILFQSHLTTPDLINVLKDERRLMIYADSSEPDRIMEMVHAGLAAHPSIRNVSLRLDTVKRYRLHITKRSVNVQKEIKGYHRKMDRAG</sequence>
<dbReference type="AlphaFoldDB" id="A0A0F9JYY2"/>
<dbReference type="NCBIfam" id="TIGR01547">
    <property type="entry name" value="phage_term_2"/>
    <property type="match status" value="1"/>
</dbReference>
<gene>
    <name evidence="2" type="ORF">LCGC14_1767550</name>
</gene>
<evidence type="ECO:0000313" key="2">
    <source>
        <dbReference type="EMBL" id="KKM04113.1"/>
    </source>
</evidence>
<dbReference type="InterPro" id="IPR006437">
    <property type="entry name" value="Phage_terminase_lsu"/>
</dbReference>
<dbReference type="InterPro" id="IPR052380">
    <property type="entry name" value="Viral_DNA_packaging_terminase"/>
</dbReference>
<dbReference type="Gene3D" id="3.40.50.300">
    <property type="entry name" value="P-loop containing nucleotide triphosphate hydrolases"/>
    <property type="match status" value="1"/>
</dbReference>
<organism evidence="2">
    <name type="scientific">marine sediment metagenome</name>
    <dbReference type="NCBI Taxonomy" id="412755"/>
    <lineage>
        <taxon>unclassified sequences</taxon>
        <taxon>metagenomes</taxon>
        <taxon>ecological metagenomes</taxon>
    </lineage>
</organism>
<protein>
    <recommendedName>
        <fullName evidence="1">Phage terminase large subunit N-terminal domain-containing protein</fullName>
    </recommendedName>
</protein>
<accession>A0A0F9JYY2</accession>
<comment type="caution">
    <text evidence="2">The sequence shown here is derived from an EMBL/GenBank/DDBJ whole genome shotgun (WGS) entry which is preliminary data.</text>
</comment>